<sequence>MEMTRCRLGTSLSFCYTWHSAANAANERNDSGLQSTVSIKCRGTAITMIGAAGMVAAGQCASLMPYWIEYFGLKLTRSAHSRMFM</sequence>
<proteinExistence type="predicted"/>
<name>A0A1Y2H4T9_9FUNG</name>
<comment type="caution">
    <text evidence="2">The sequence shown here is derived from an EMBL/GenBank/DDBJ whole genome shotgun (WGS) entry which is preliminary data.</text>
</comment>
<dbReference type="Proteomes" id="UP000193411">
    <property type="component" value="Unassembled WGS sequence"/>
</dbReference>
<accession>A0A1Y2H4T9</accession>
<feature type="transmembrane region" description="Helical" evidence="1">
    <location>
        <begin position="48"/>
        <end position="68"/>
    </location>
</feature>
<evidence type="ECO:0000313" key="3">
    <source>
        <dbReference type="Proteomes" id="UP000193411"/>
    </source>
</evidence>
<organism evidence="2 3">
    <name type="scientific">Catenaria anguillulae PL171</name>
    <dbReference type="NCBI Taxonomy" id="765915"/>
    <lineage>
        <taxon>Eukaryota</taxon>
        <taxon>Fungi</taxon>
        <taxon>Fungi incertae sedis</taxon>
        <taxon>Blastocladiomycota</taxon>
        <taxon>Blastocladiomycetes</taxon>
        <taxon>Blastocladiales</taxon>
        <taxon>Catenariaceae</taxon>
        <taxon>Catenaria</taxon>
    </lineage>
</organism>
<evidence type="ECO:0000256" key="1">
    <source>
        <dbReference type="SAM" id="Phobius"/>
    </source>
</evidence>
<keyword evidence="1" id="KW-1133">Transmembrane helix</keyword>
<dbReference type="EMBL" id="MCFL01000156">
    <property type="protein sequence ID" value="ORZ29576.1"/>
    <property type="molecule type" value="Genomic_DNA"/>
</dbReference>
<protein>
    <submittedName>
        <fullName evidence="2">Uncharacterized protein</fullName>
    </submittedName>
</protein>
<keyword evidence="1" id="KW-0812">Transmembrane</keyword>
<dbReference type="AlphaFoldDB" id="A0A1Y2H4T9"/>
<reference evidence="2 3" key="1">
    <citation type="submission" date="2016-07" db="EMBL/GenBank/DDBJ databases">
        <title>Pervasive Adenine N6-methylation of Active Genes in Fungi.</title>
        <authorList>
            <consortium name="DOE Joint Genome Institute"/>
            <person name="Mondo S.J."/>
            <person name="Dannebaum R.O."/>
            <person name="Kuo R.C."/>
            <person name="Labutti K."/>
            <person name="Haridas S."/>
            <person name="Kuo A."/>
            <person name="Salamov A."/>
            <person name="Ahrendt S.R."/>
            <person name="Lipzen A."/>
            <person name="Sullivan W."/>
            <person name="Andreopoulos W.B."/>
            <person name="Clum A."/>
            <person name="Lindquist E."/>
            <person name="Daum C."/>
            <person name="Ramamoorthy G.K."/>
            <person name="Gryganskyi A."/>
            <person name="Culley D."/>
            <person name="Magnuson J.K."/>
            <person name="James T.Y."/>
            <person name="O'Malley M.A."/>
            <person name="Stajich J.E."/>
            <person name="Spatafora J.W."/>
            <person name="Visel A."/>
            <person name="Grigoriev I.V."/>
        </authorList>
    </citation>
    <scope>NUCLEOTIDE SEQUENCE [LARGE SCALE GENOMIC DNA]</scope>
    <source>
        <strain evidence="2 3">PL171</strain>
    </source>
</reference>
<keyword evidence="1" id="KW-0472">Membrane</keyword>
<keyword evidence="3" id="KW-1185">Reference proteome</keyword>
<evidence type="ECO:0000313" key="2">
    <source>
        <dbReference type="EMBL" id="ORZ29576.1"/>
    </source>
</evidence>
<gene>
    <name evidence="2" type="ORF">BCR44DRAFT_1449302</name>
</gene>